<dbReference type="AlphaFoldDB" id="A0A2A3MFM1"/>
<gene>
    <name evidence="12" type="ORF">CNQ84_13505</name>
</gene>
<evidence type="ECO:0000256" key="1">
    <source>
        <dbReference type="ARBA" id="ARBA00004236"/>
    </source>
</evidence>
<feature type="domain" description="Methyl-accepting transducer" evidence="11">
    <location>
        <begin position="54"/>
        <end position="205"/>
    </location>
</feature>
<keyword evidence="13" id="KW-1185">Reference proteome</keyword>
<evidence type="ECO:0000313" key="12">
    <source>
        <dbReference type="EMBL" id="PBK03593.1"/>
    </source>
</evidence>
<keyword evidence="4 10" id="KW-0812">Transmembrane</keyword>
<evidence type="ECO:0000313" key="13">
    <source>
        <dbReference type="Proteomes" id="UP000242313"/>
    </source>
</evidence>
<dbReference type="GO" id="GO:0005886">
    <property type="term" value="C:plasma membrane"/>
    <property type="evidence" value="ECO:0007669"/>
    <property type="project" value="UniProtKB-SubCell"/>
</dbReference>
<evidence type="ECO:0000256" key="5">
    <source>
        <dbReference type="ARBA" id="ARBA00022989"/>
    </source>
</evidence>
<sequence>MHEVPAVFLVTLLLLQTVLLAGAGWYYYQQRRSLITLTDKQRTTQAELTLLEASNREQTAQLQSLQAREQQLLQQIDTQQQDHDLQLSALREERDNVHGWQDSRYQAVQEQYQQAQQLNRKWLDLADDIDRLGQIVHTFDRWNDRLDELMTHNRAMQSESQEFTGIVKQTILLALNASIEAARAGENGRGFAIVADEVRILAHRSEALNDGYRQSLLQNAVITTGTFQDIQAASRMIHTAIQDIRQNLESLSEQSRQQPSSLAA</sequence>
<evidence type="ECO:0000256" key="10">
    <source>
        <dbReference type="SAM" id="Phobius"/>
    </source>
</evidence>
<keyword evidence="2" id="KW-1003">Cell membrane</keyword>
<proteinExistence type="predicted"/>
<keyword evidence="5 10" id="KW-1133">Transmembrane helix</keyword>
<reference evidence="12 13" key="1">
    <citation type="submission" date="2017-09" db="EMBL/GenBank/DDBJ databases">
        <title>Pseudomonas abyssi sp. nov. isolated from Abyssopelagic Water.</title>
        <authorList>
            <person name="Wei Y."/>
        </authorList>
    </citation>
    <scope>NUCLEOTIDE SEQUENCE [LARGE SCALE GENOMIC DNA]</scope>
    <source>
        <strain evidence="12 13">MT5</strain>
    </source>
</reference>
<keyword evidence="9" id="KW-0175">Coiled coil</keyword>
<comment type="caution">
    <text evidence="12">The sequence shown here is derived from an EMBL/GenBank/DDBJ whole genome shotgun (WGS) entry which is preliminary data.</text>
</comment>
<feature type="coiled-coil region" evidence="9">
    <location>
        <begin position="48"/>
        <end position="125"/>
    </location>
</feature>
<feature type="transmembrane region" description="Helical" evidence="10">
    <location>
        <begin position="6"/>
        <end position="28"/>
    </location>
</feature>
<evidence type="ECO:0000256" key="8">
    <source>
        <dbReference type="PROSITE-ProRule" id="PRU00284"/>
    </source>
</evidence>
<organism evidence="12 13">
    <name type="scientific">Pseudomonas abyssi</name>
    <dbReference type="NCBI Taxonomy" id="170540"/>
    <lineage>
        <taxon>Bacteria</taxon>
        <taxon>Pseudomonadati</taxon>
        <taxon>Pseudomonadota</taxon>
        <taxon>Gammaproteobacteria</taxon>
        <taxon>Pseudomonadales</taxon>
        <taxon>Pseudomonadaceae</taxon>
        <taxon>Pseudomonas</taxon>
    </lineage>
</organism>
<protein>
    <submittedName>
        <fullName evidence="12">Chemotaxis protein</fullName>
    </submittedName>
</protein>
<dbReference type="PROSITE" id="PS50111">
    <property type="entry name" value="CHEMOTAXIS_TRANSDUC_2"/>
    <property type="match status" value="1"/>
</dbReference>
<dbReference type="SUPFAM" id="SSF58104">
    <property type="entry name" value="Methyl-accepting chemotaxis protein (MCP) signaling domain"/>
    <property type="match status" value="1"/>
</dbReference>
<evidence type="ECO:0000259" key="11">
    <source>
        <dbReference type="PROSITE" id="PS50111"/>
    </source>
</evidence>
<dbReference type="Proteomes" id="UP000242313">
    <property type="component" value="Unassembled WGS sequence"/>
</dbReference>
<dbReference type="GO" id="GO:0007165">
    <property type="term" value="P:signal transduction"/>
    <property type="evidence" value="ECO:0007669"/>
    <property type="project" value="UniProtKB-KW"/>
</dbReference>
<evidence type="ECO:0000256" key="2">
    <source>
        <dbReference type="ARBA" id="ARBA00022475"/>
    </source>
</evidence>
<evidence type="ECO:0000256" key="6">
    <source>
        <dbReference type="ARBA" id="ARBA00023136"/>
    </source>
</evidence>
<keyword evidence="3" id="KW-0488">Methylation</keyword>
<dbReference type="PANTHER" id="PTHR32089:SF112">
    <property type="entry name" value="LYSOZYME-LIKE PROTEIN-RELATED"/>
    <property type="match status" value="1"/>
</dbReference>
<dbReference type="Pfam" id="PF00015">
    <property type="entry name" value="MCPsignal"/>
    <property type="match status" value="1"/>
</dbReference>
<keyword evidence="6 10" id="KW-0472">Membrane</keyword>
<evidence type="ECO:0000256" key="3">
    <source>
        <dbReference type="ARBA" id="ARBA00022481"/>
    </source>
</evidence>
<dbReference type="InterPro" id="IPR004089">
    <property type="entry name" value="MCPsignal_dom"/>
</dbReference>
<dbReference type="GO" id="GO:0006935">
    <property type="term" value="P:chemotaxis"/>
    <property type="evidence" value="ECO:0007669"/>
    <property type="project" value="UniProtKB-ARBA"/>
</dbReference>
<dbReference type="Gene3D" id="1.10.287.950">
    <property type="entry name" value="Methyl-accepting chemotaxis protein"/>
    <property type="match status" value="1"/>
</dbReference>
<name>A0A2A3MFM1_9PSED</name>
<keyword evidence="7 8" id="KW-0807">Transducer</keyword>
<dbReference type="PANTHER" id="PTHR32089">
    <property type="entry name" value="METHYL-ACCEPTING CHEMOTAXIS PROTEIN MCPB"/>
    <property type="match status" value="1"/>
</dbReference>
<comment type="subcellular location">
    <subcellularLocation>
        <location evidence="1">Cell membrane</location>
    </subcellularLocation>
</comment>
<dbReference type="EMBL" id="NTMR01000017">
    <property type="protein sequence ID" value="PBK03593.1"/>
    <property type="molecule type" value="Genomic_DNA"/>
</dbReference>
<evidence type="ECO:0000256" key="7">
    <source>
        <dbReference type="ARBA" id="ARBA00023224"/>
    </source>
</evidence>
<evidence type="ECO:0000256" key="9">
    <source>
        <dbReference type="SAM" id="Coils"/>
    </source>
</evidence>
<evidence type="ECO:0000256" key="4">
    <source>
        <dbReference type="ARBA" id="ARBA00022692"/>
    </source>
</evidence>
<accession>A0A2A3MFM1</accession>